<feature type="compositionally biased region" description="Low complexity" evidence="15">
    <location>
        <begin position="118"/>
        <end position="130"/>
    </location>
</feature>
<dbReference type="GO" id="GO:0005524">
    <property type="term" value="F:ATP binding"/>
    <property type="evidence" value="ECO:0007669"/>
    <property type="project" value="UniProtKB-KW"/>
</dbReference>
<reference evidence="17" key="1">
    <citation type="submission" date="2020-10" db="EMBL/GenBank/DDBJ databases">
        <title>Chromosome-scale genome assembly of the Allis shad, Alosa alosa.</title>
        <authorList>
            <person name="Margot Z."/>
            <person name="Christophe K."/>
            <person name="Cabau C."/>
            <person name="Louis A."/>
            <person name="Berthelot C."/>
            <person name="Parey E."/>
            <person name="Roest Crollius H."/>
            <person name="Montfort J."/>
            <person name="Robinson-Rechavi M."/>
            <person name="Bucao C."/>
            <person name="Bouchez O."/>
            <person name="Gislard M."/>
            <person name="Lluch J."/>
            <person name="Milhes M."/>
            <person name="Lampietro C."/>
            <person name="Lopez Roques C."/>
            <person name="Donnadieu C."/>
            <person name="Braasch I."/>
            <person name="Desvignes T."/>
            <person name="Postlethwait J."/>
            <person name="Bobe J."/>
            <person name="Guiguen Y."/>
        </authorList>
    </citation>
    <scope>NUCLEOTIDE SEQUENCE</scope>
    <source>
        <strain evidence="17">M-15738</strain>
        <tissue evidence="17">Blood</tissue>
    </source>
</reference>
<feature type="compositionally biased region" description="Polar residues" evidence="15">
    <location>
        <begin position="458"/>
        <end position="471"/>
    </location>
</feature>
<dbReference type="InterPro" id="IPR025766">
    <property type="entry name" value="ADD"/>
</dbReference>
<keyword evidence="12" id="KW-0234">DNA repair</keyword>
<dbReference type="InterPro" id="IPR011011">
    <property type="entry name" value="Znf_FYVE_PHD"/>
</dbReference>
<keyword evidence="13" id="KW-0539">Nucleus</keyword>
<dbReference type="GO" id="GO:0006281">
    <property type="term" value="P:DNA repair"/>
    <property type="evidence" value="ECO:0007669"/>
    <property type="project" value="UniProtKB-KW"/>
</dbReference>
<dbReference type="Pfam" id="PF17981">
    <property type="entry name" value="ADD_ATRX"/>
    <property type="match status" value="2"/>
</dbReference>
<dbReference type="GO" id="GO:0016787">
    <property type="term" value="F:hydrolase activity"/>
    <property type="evidence" value="ECO:0007669"/>
    <property type="project" value="UniProtKB-KW"/>
</dbReference>
<feature type="domain" description="PHD-type" evidence="16">
    <location>
        <begin position="577"/>
        <end position="714"/>
    </location>
</feature>
<dbReference type="GO" id="GO:0031297">
    <property type="term" value="P:replication fork processing"/>
    <property type="evidence" value="ECO:0007669"/>
    <property type="project" value="TreeGrafter"/>
</dbReference>
<feature type="compositionally biased region" description="Basic and acidic residues" evidence="15">
    <location>
        <begin position="443"/>
        <end position="454"/>
    </location>
</feature>
<evidence type="ECO:0000256" key="11">
    <source>
        <dbReference type="ARBA" id="ARBA00023125"/>
    </source>
</evidence>
<evidence type="ECO:0000256" key="9">
    <source>
        <dbReference type="ARBA" id="ARBA00022833"/>
    </source>
</evidence>
<dbReference type="CDD" id="cd11726">
    <property type="entry name" value="ADDz_ATRX"/>
    <property type="match status" value="2"/>
</dbReference>
<feature type="compositionally biased region" description="Low complexity" evidence="15">
    <location>
        <begin position="543"/>
        <end position="561"/>
    </location>
</feature>
<dbReference type="SUPFAM" id="SSF57903">
    <property type="entry name" value="FYVE/PHD zinc finger"/>
    <property type="match status" value="2"/>
</dbReference>
<dbReference type="Proteomes" id="UP000823561">
    <property type="component" value="Chromosome 2"/>
</dbReference>
<dbReference type="GO" id="GO:0008270">
    <property type="term" value="F:zinc ion binding"/>
    <property type="evidence" value="ECO:0007669"/>
    <property type="project" value="UniProtKB-KW"/>
</dbReference>
<dbReference type="GO" id="GO:0010468">
    <property type="term" value="P:regulation of gene expression"/>
    <property type="evidence" value="ECO:0007669"/>
    <property type="project" value="UniProtKB-ARBA"/>
</dbReference>
<dbReference type="GO" id="GO:0031490">
    <property type="term" value="F:chromatin DNA binding"/>
    <property type="evidence" value="ECO:0007669"/>
    <property type="project" value="TreeGrafter"/>
</dbReference>
<comment type="caution">
    <text evidence="17">The sequence shown here is derived from an EMBL/GenBank/DDBJ whole genome shotgun (WGS) entry which is preliminary data.</text>
</comment>
<evidence type="ECO:0000256" key="3">
    <source>
        <dbReference type="ARBA" id="ARBA00012551"/>
    </source>
</evidence>
<protein>
    <recommendedName>
        <fullName evidence="3">DNA helicase</fullName>
        <ecNumber evidence="3">3.6.4.12</ecNumber>
    </recommendedName>
</protein>
<evidence type="ECO:0000256" key="14">
    <source>
        <dbReference type="ARBA" id="ARBA00047995"/>
    </source>
</evidence>
<evidence type="ECO:0000256" key="4">
    <source>
        <dbReference type="ARBA" id="ARBA00022723"/>
    </source>
</evidence>
<dbReference type="InterPro" id="IPR052131">
    <property type="entry name" value="ATRX_domain-containing"/>
</dbReference>
<evidence type="ECO:0000256" key="12">
    <source>
        <dbReference type="ARBA" id="ARBA00023204"/>
    </source>
</evidence>
<comment type="subcellular location">
    <subcellularLocation>
        <location evidence="1">Nucleus</location>
    </subcellularLocation>
</comment>
<evidence type="ECO:0000313" key="17">
    <source>
        <dbReference type="EMBL" id="KAG5284204.1"/>
    </source>
</evidence>
<evidence type="ECO:0000256" key="6">
    <source>
        <dbReference type="ARBA" id="ARBA00022763"/>
    </source>
</evidence>
<evidence type="ECO:0000256" key="10">
    <source>
        <dbReference type="ARBA" id="ARBA00022840"/>
    </source>
</evidence>
<evidence type="ECO:0000256" key="7">
    <source>
        <dbReference type="ARBA" id="ARBA00022771"/>
    </source>
</evidence>
<keyword evidence="8" id="KW-0378">Hydrolase</keyword>
<keyword evidence="6" id="KW-0227">DNA damage</keyword>
<name>A0AAV6HAT1_9TELE</name>
<evidence type="ECO:0000259" key="16">
    <source>
        <dbReference type="PROSITE" id="PS51533"/>
    </source>
</evidence>
<accession>A0AAV6HAT1</accession>
<dbReference type="EMBL" id="JADWDJ010000002">
    <property type="protein sequence ID" value="KAG5284204.1"/>
    <property type="molecule type" value="Genomic_DNA"/>
</dbReference>
<keyword evidence="4" id="KW-0479">Metal-binding</keyword>
<evidence type="ECO:0000256" key="2">
    <source>
        <dbReference type="ARBA" id="ARBA00007025"/>
    </source>
</evidence>
<feature type="region of interest" description="Disordered" evidence="15">
    <location>
        <begin position="415"/>
        <end position="561"/>
    </location>
</feature>
<evidence type="ECO:0000256" key="8">
    <source>
        <dbReference type="ARBA" id="ARBA00022801"/>
    </source>
</evidence>
<dbReference type="EC" id="3.6.4.12" evidence="3"/>
<dbReference type="GO" id="GO:0003678">
    <property type="term" value="F:DNA helicase activity"/>
    <property type="evidence" value="ECO:0007669"/>
    <property type="project" value="UniProtKB-EC"/>
</dbReference>
<dbReference type="GO" id="GO:0006338">
    <property type="term" value="P:chromatin remodeling"/>
    <property type="evidence" value="ECO:0007669"/>
    <property type="project" value="TreeGrafter"/>
</dbReference>
<dbReference type="PANTHER" id="PTHR46357:SF1">
    <property type="entry name" value="TRANSCRIPTIONAL REGULATOR ATRX"/>
    <property type="match status" value="1"/>
</dbReference>
<comment type="catalytic activity">
    <reaction evidence="14">
        <text>ATP + H2O = ADP + phosphate + H(+)</text>
        <dbReference type="Rhea" id="RHEA:13065"/>
        <dbReference type="ChEBI" id="CHEBI:15377"/>
        <dbReference type="ChEBI" id="CHEBI:15378"/>
        <dbReference type="ChEBI" id="CHEBI:30616"/>
        <dbReference type="ChEBI" id="CHEBI:43474"/>
        <dbReference type="ChEBI" id="CHEBI:456216"/>
        <dbReference type="EC" id="3.6.4.12"/>
    </reaction>
</comment>
<dbReference type="GO" id="GO:0005721">
    <property type="term" value="C:pericentric heterochromatin"/>
    <property type="evidence" value="ECO:0007669"/>
    <property type="project" value="TreeGrafter"/>
</dbReference>
<keyword evidence="18" id="KW-1185">Reference proteome</keyword>
<keyword evidence="5" id="KW-0547">Nucleotide-binding</keyword>
<dbReference type="Gene3D" id="3.30.40.10">
    <property type="entry name" value="Zinc/RING finger domain, C3HC4 (zinc finger)"/>
    <property type="match status" value="2"/>
</dbReference>
<dbReference type="PROSITE" id="PS51533">
    <property type="entry name" value="ADD"/>
    <property type="match status" value="2"/>
</dbReference>
<evidence type="ECO:0000256" key="13">
    <source>
        <dbReference type="ARBA" id="ARBA00023242"/>
    </source>
</evidence>
<evidence type="ECO:0000256" key="15">
    <source>
        <dbReference type="SAM" id="MobiDB-lite"/>
    </source>
</evidence>
<feature type="compositionally biased region" description="Low complexity" evidence="15">
    <location>
        <begin position="494"/>
        <end position="515"/>
    </location>
</feature>
<keyword evidence="9" id="KW-0862">Zinc</keyword>
<evidence type="ECO:0000256" key="1">
    <source>
        <dbReference type="ARBA" id="ARBA00004123"/>
    </source>
</evidence>
<keyword evidence="11" id="KW-0238">DNA-binding</keyword>
<feature type="region of interest" description="Disordered" evidence="15">
    <location>
        <begin position="69"/>
        <end position="130"/>
    </location>
</feature>
<keyword evidence="7" id="KW-0863">Zinc-finger</keyword>
<feature type="region of interest" description="Disordered" evidence="15">
    <location>
        <begin position="145"/>
        <end position="165"/>
    </location>
</feature>
<organism evidence="17 18">
    <name type="scientific">Alosa alosa</name>
    <name type="common">allis shad</name>
    <dbReference type="NCBI Taxonomy" id="278164"/>
    <lineage>
        <taxon>Eukaryota</taxon>
        <taxon>Metazoa</taxon>
        <taxon>Chordata</taxon>
        <taxon>Craniata</taxon>
        <taxon>Vertebrata</taxon>
        <taxon>Euteleostomi</taxon>
        <taxon>Actinopterygii</taxon>
        <taxon>Neopterygii</taxon>
        <taxon>Teleostei</taxon>
        <taxon>Clupei</taxon>
        <taxon>Clupeiformes</taxon>
        <taxon>Clupeoidei</taxon>
        <taxon>Clupeidae</taxon>
        <taxon>Alosa</taxon>
    </lineage>
</organism>
<dbReference type="PANTHER" id="PTHR46357">
    <property type="entry name" value="TRANSCRIPTIONAL REGULATOR ATRX"/>
    <property type="match status" value="1"/>
</dbReference>
<dbReference type="GO" id="GO:0005634">
    <property type="term" value="C:nucleus"/>
    <property type="evidence" value="ECO:0007669"/>
    <property type="project" value="UniProtKB-SubCell"/>
</dbReference>
<dbReference type="AlphaFoldDB" id="A0AAV6HAT1"/>
<proteinExistence type="inferred from homology"/>
<evidence type="ECO:0000256" key="5">
    <source>
        <dbReference type="ARBA" id="ARBA00022741"/>
    </source>
</evidence>
<gene>
    <name evidence="17" type="ORF">AALO_G00024070</name>
</gene>
<sequence>MTAGRIPTWVPVGIRTHTCPEPRYGKLNVLVTKLQEFLSHVADEQDEDVPLPQHLNGLVAANSIVSQETDQTLKEETLPSCSNETKQLHETRQPPNARSRRKPLIVVRHTGQDESDCSSDSRSIASNDSSDLNLDFLPKGTVVVRPQPVEDDGDEFRGPEFGSKTRSKQNRLIKQNFDYQVVSCTACGQQVNHFQKDSVYRHPALKVLICKSCFRYYMSDDISKDADGTDAQCRWCAEGGNLICCDYCTNAFCKKCVLRNFGRKELSVIMDADKKWHCYVCCPEPLVKLVMACDATLQNLHNCGTRRGRLDPQRGKILDQKGQHHQTQDGQSFSLSSGLLQRTQRLIEMTMALNQSFVQFMEGCEEDSSDEEEDRTLKLRDYSNVPIDLQNAYDALQQAVEMELRRSGQEDLRTLYPSNEQEQPASKVKDGQTSAMGDDQENERDIQPMDEESRCSLWVQQTPPQSSSTDASMEGSGMFESDKSSSPDLEMTSMKKSMPQGQSSSPSYSSSSSSSTLTPRVKPRPRGRGRPRKHPPKLQRPVEPSSHSSSSETGGCASESGCDSDFKDQQTTTKGVSSLTNFYLQTVNCTACGQQMNHFQWDAMYRHPALRVLICKSCYSYYMSDDISKDVDGTDEQCRWCAEGGNLICCDYCTNAFCKKCILRNFGRKALSAILYAGKKWHCYVCNPEALVGPVLACDATLESLHNYGTKRARLDPQRTDIFVQKGPFGHTQDFFVSVHLSERNQRLVEMTTALNESYMQFMQSFQEVNFDDEEERTMKLKAYFHILVDLKKAHDALKSTVEAEIQRCPLKGP</sequence>
<comment type="similarity">
    <text evidence="2">Belongs to the SNF2/RAD54 helicase family.</text>
</comment>
<keyword evidence="10" id="KW-0067">ATP-binding</keyword>
<feature type="compositionally biased region" description="Basic residues" evidence="15">
    <location>
        <begin position="521"/>
        <end position="537"/>
    </location>
</feature>
<evidence type="ECO:0000313" key="18">
    <source>
        <dbReference type="Proteomes" id="UP000823561"/>
    </source>
</evidence>
<dbReference type="InterPro" id="IPR041430">
    <property type="entry name" value="ADD_ATRX"/>
</dbReference>
<dbReference type="InterPro" id="IPR013083">
    <property type="entry name" value="Znf_RING/FYVE/PHD"/>
</dbReference>
<feature type="domain" description="PHD-type" evidence="16">
    <location>
        <begin position="172"/>
        <end position="309"/>
    </location>
</feature>